<accession>A0A3B0UJS7</accession>
<reference evidence="2" key="1">
    <citation type="submission" date="2018-06" db="EMBL/GenBank/DDBJ databases">
        <authorList>
            <person name="Zhirakovskaya E."/>
        </authorList>
    </citation>
    <scope>NUCLEOTIDE SEQUENCE</scope>
</reference>
<evidence type="ECO:0000256" key="1">
    <source>
        <dbReference type="SAM" id="Phobius"/>
    </source>
</evidence>
<keyword evidence="1" id="KW-0812">Transmembrane</keyword>
<evidence type="ECO:0000313" key="2">
    <source>
        <dbReference type="EMBL" id="VAW30958.1"/>
    </source>
</evidence>
<proteinExistence type="predicted"/>
<dbReference type="PROSITE" id="PS51354">
    <property type="entry name" value="GLUTAREDOXIN_2"/>
    <property type="match status" value="1"/>
</dbReference>
<protein>
    <submittedName>
        <fullName evidence="2">Uncharacterized protein</fullName>
    </submittedName>
</protein>
<name>A0A3B0UJS7_9ZZZZ</name>
<dbReference type="Gene3D" id="3.40.30.10">
    <property type="entry name" value="Glutaredoxin"/>
    <property type="match status" value="1"/>
</dbReference>
<organism evidence="2">
    <name type="scientific">hydrothermal vent metagenome</name>
    <dbReference type="NCBI Taxonomy" id="652676"/>
    <lineage>
        <taxon>unclassified sequences</taxon>
        <taxon>metagenomes</taxon>
        <taxon>ecological metagenomes</taxon>
    </lineage>
</organism>
<keyword evidence="1" id="KW-1133">Transmembrane helix</keyword>
<gene>
    <name evidence="2" type="ORF">MNBD_CHLOROFLEXI01-1207</name>
</gene>
<sequence length="156" mass="17135">MLCKVAAPVIVSINMENNETIEDKKVIMYGSPMCPMVPPVRGVLLRAGTPFDYVNILEDVAGSVRVKEINDGNASVPTLVFPDGSTLTEPTTAVLRQKLETLGYSTPKPTPWQTLKENPFNTLLGMGMLLFGLYDQNWVFIGLGLILLTYMLASQQ</sequence>
<dbReference type="AlphaFoldDB" id="A0A3B0UJS7"/>
<dbReference type="InterPro" id="IPR036249">
    <property type="entry name" value="Thioredoxin-like_sf"/>
</dbReference>
<keyword evidence="1" id="KW-0472">Membrane</keyword>
<feature type="transmembrane region" description="Helical" evidence="1">
    <location>
        <begin position="136"/>
        <end position="153"/>
    </location>
</feature>
<dbReference type="EMBL" id="UOEU01000119">
    <property type="protein sequence ID" value="VAW30958.1"/>
    <property type="molecule type" value="Genomic_DNA"/>
</dbReference>
<dbReference type="SUPFAM" id="SSF52833">
    <property type="entry name" value="Thioredoxin-like"/>
    <property type="match status" value="1"/>
</dbReference>